<name>A0A081C8A5_VECG1</name>
<evidence type="ECO:0000259" key="2">
    <source>
        <dbReference type="Pfam" id="PF13472"/>
    </source>
</evidence>
<dbReference type="AlphaFoldDB" id="A0A081C8A5"/>
<dbReference type="EMBL" id="DF820475">
    <property type="protein sequence ID" value="GAK60810.1"/>
    <property type="molecule type" value="Genomic_DNA"/>
</dbReference>
<evidence type="ECO:0000313" key="3">
    <source>
        <dbReference type="EMBL" id="GAK60810.1"/>
    </source>
</evidence>
<proteinExistence type="predicted"/>
<evidence type="ECO:0000313" key="4">
    <source>
        <dbReference type="Proteomes" id="UP000030661"/>
    </source>
</evidence>
<dbReference type="PANTHER" id="PTHR30383">
    <property type="entry name" value="THIOESTERASE 1/PROTEASE 1/LYSOPHOSPHOLIPASE L1"/>
    <property type="match status" value="1"/>
</dbReference>
<feature type="transmembrane region" description="Helical" evidence="1">
    <location>
        <begin position="12"/>
        <end position="30"/>
    </location>
</feature>
<dbReference type="STRING" id="1499967.U27_00708"/>
<keyword evidence="1" id="KW-0472">Membrane</keyword>
<accession>A0A081C8A5</accession>
<dbReference type="HOGENOM" id="CLU_959363_0_0_0"/>
<dbReference type="SUPFAM" id="SSF52266">
    <property type="entry name" value="SGNH hydrolase"/>
    <property type="match status" value="1"/>
</dbReference>
<evidence type="ECO:0000256" key="1">
    <source>
        <dbReference type="SAM" id="Phobius"/>
    </source>
</evidence>
<dbReference type="Proteomes" id="UP000030661">
    <property type="component" value="Unassembled WGS sequence"/>
</dbReference>
<feature type="transmembrane region" description="Helical" evidence="1">
    <location>
        <begin position="90"/>
        <end position="111"/>
    </location>
</feature>
<keyword evidence="4" id="KW-1185">Reference proteome</keyword>
<dbReference type="InterPro" id="IPR013830">
    <property type="entry name" value="SGNH_hydro"/>
</dbReference>
<sequence>MNPLTIHLANGNAFFLGLIFFITMSALGIFTAHPLYALISRNVLILGALFVSLSSTPIPLWFAAFWAISLLWVLKHLYARQPGNHRRTRFVHASVILLSLAAAGLELPYHLTPGILFDRNKTLVLIGDSISAGVENDGVHAAWPIIFRQQYGVRLIDLSYPGLTLQSALERLRQQDLSPYERPVFLLEIGGNDVLGDATAQQFSDDLHALLSFVSQTADTVIMLELPLPPFHHAYSKAQRRLAEAFRVTLIPKRFFAGVLGGRNATFDGLHLSQQGHQQMADMLGNLFFHPNHHLY</sequence>
<keyword evidence="1" id="KW-1133">Transmembrane helix</keyword>
<keyword evidence="1" id="KW-0812">Transmembrane</keyword>
<dbReference type="Pfam" id="PF13472">
    <property type="entry name" value="Lipase_GDSL_2"/>
    <property type="match status" value="1"/>
</dbReference>
<feature type="transmembrane region" description="Helical" evidence="1">
    <location>
        <begin position="60"/>
        <end position="78"/>
    </location>
</feature>
<dbReference type="Gene3D" id="3.40.50.1110">
    <property type="entry name" value="SGNH hydrolase"/>
    <property type="match status" value="1"/>
</dbReference>
<feature type="domain" description="SGNH hydrolase-type esterase" evidence="2">
    <location>
        <begin position="125"/>
        <end position="278"/>
    </location>
</feature>
<dbReference type="InterPro" id="IPR051532">
    <property type="entry name" value="Ester_Hydrolysis_Enzymes"/>
</dbReference>
<reference evidence="3" key="1">
    <citation type="journal article" date="2015" name="PeerJ">
        <title>First genomic representation of candidate bacterial phylum KSB3 points to enhanced environmental sensing as a trigger of wastewater bulking.</title>
        <authorList>
            <person name="Sekiguchi Y."/>
            <person name="Ohashi A."/>
            <person name="Parks D.H."/>
            <person name="Yamauchi T."/>
            <person name="Tyson G.W."/>
            <person name="Hugenholtz P."/>
        </authorList>
    </citation>
    <scope>NUCLEOTIDE SEQUENCE [LARGE SCALE GENOMIC DNA]</scope>
</reference>
<gene>
    <name evidence="3" type="ORF">U27_00708</name>
</gene>
<protein>
    <recommendedName>
        <fullName evidence="2">SGNH hydrolase-type esterase domain-containing protein</fullName>
    </recommendedName>
</protein>
<dbReference type="eggNOG" id="COG2755">
    <property type="taxonomic scope" value="Bacteria"/>
</dbReference>
<organism evidence="3">
    <name type="scientific">Vecturithrix granuli</name>
    <dbReference type="NCBI Taxonomy" id="1499967"/>
    <lineage>
        <taxon>Bacteria</taxon>
        <taxon>Candidatus Moduliflexota</taxon>
        <taxon>Candidatus Vecturitrichia</taxon>
        <taxon>Candidatus Vecturitrichales</taxon>
        <taxon>Candidatus Vecturitrichaceae</taxon>
        <taxon>Candidatus Vecturithrix</taxon>
    </lineage>
</organism>
<dbReference type="InterPro" id="IPR036514">
    <property type="entry name" value="SGNH_hydro_sf"/>
</dbReference>